<gene>
    <name evidence="2" type="ORF">E2562_021697</name>
</gene>
<sequence length="153" mass="17268">MDMLVFFPLFTAYPFFYHYLSAPSHGFGTRGELLILVFIGEENPVVQLIAKPGQWFTLPPSEMQPFGAVAIEEEVVARMNGGTDVRAPADQTVEFNATSADMEIRKHDDTVKKASPSKKQEIKPLHKDKELATSTAEEDYFPELALLPDEWEY</sequence>
<evidence type="ECO:0000313" key="2">
    <source>
        <dbReference type="EMBL" id="KAF0918002.1"/>
    </source>
</evidence>
<reference evidence="2 3" key="1">
    <citation type="submission" date="2019-11" db="EMBL/GenBank/DDBJ databases">
        <title>Whole genome sequence of Oryza granulata.</title>
        <authorList>
            <person name="Li W."/>
        </authorList>
    </citation>
    <scope>NUCLEOTIDE SEQUENCE [LARGE SCALE GENOMIC DNA]</scope>
    <source>
        <strain evidence="3">cv. Menghai</strain>
        <tissue evidence="2">Leaf</tissue>
    </source>
</reference>
<dbReference type="EMBL" id="SPHZ02000005">
    <property type="protein sequence ID" value="KAF0918002.1"/>
    <property type="molecule type" value="Genomic_DNA"/>
</dbReference>
<dbReference type="Proteomes" id="UP000479710">
    <property type="component" value="Unassembled WGS sequence"/>
</dbReference>
<feature type="compositionally biased region" description="Basic and acidic residues" evidence="1">
    <location>
        <begin position="108"/>
        <end position="131"/>
    </location>
</feature>
<organism evidence="2 3">
    <name type="scientific">Oryza meyeriana var. granulata</name>
    <dbReference type="NCBI Taxonomy" id="110450"/>
    <lineage>
        <taxon>Eukaryota</taxon>
        <taxon>Viridiplantae</taxon>
        <taxon>Streptophyta</taxon>
        <taxon>Embryophyta</taxon>
        <taxon>Tracheophyta</taxon>
        <taxon>Spermatophyta</taxon>
        <taxon>Magnoliopsida</taxon>
        <taxon>Liliopsida</taxon>
        <taxon>Poales</taxon>
        <taxon>Poaceae</taxon>
        <taxon>BOP clade</taxon>
        <taxon>Oryzoideae</taxon>
        <taxon>Oryzeae</taxon>
        <taxon>Oryzinae</taxon>
        <taxon>Oryza</taxon>
        <taxon>Oryza meyeriana</taxon>
    </lineage>
</organism>
<comment type="caution">
    <text evidence="2">The sequence shown here is derived from an EMBL/GenBank/DDBJ whole genome shotgun (WGS) entry which is preliminary data.</text>
</comment>
<keyword evidence="3" id="KW-1185">Reference proteome</keyword>
<protein>
    <submittedName>
        <fullName evidence="2">Uncharacterized protein</fullName>
    </submittedName>
</protein>
<dbReference type="AlphaFoldDB" id="A0A6G1E0I6"/>
<name>A0A6G1E0I6_9ORYZ</name>
<proteinExistence type="predicted"/>
<evidence type="ECO:0000256" key="1">
    <source>
        <dbReference type="SAM" id="MobiDB-lite"/>
    </source>
</evidence>
<evidence type="ECO:0000313" key="3">
    <source>
        <dbReference type="Proteomes" id="UP000479710"/>
    </source>
</evidence>
<feature type="region of interest" description="Disordered" evidence="1">
    <location>
        <begin position="108"/>
        <end position="134"/>
    </location>
</feature>
<accession>A0A6G1E0I6</accession>